<evidence type="ECO:0000313" key="4">
    <source>
        <dbReference type="Proteomes" id="UP001274321"/>
    </source>
</evidence>
<dbReference type="RefSeq" id="WP_319844248.1">
    <property type="nucleotide sequence ID" value="NZ_JAXAFJ010000004.1"/>
</dbReference>
<feature type="transmembrane region" description="Helical" evidence="1">
    <location>
        <begin position="88"/>
        <end position="108"/>
    </location>
</feature>
<name>A0ABU4RR14_9HYPH</name>
<protein>
    <submittedName>
        <fullName evidence="3">Phosphatase PAP2 family protein</fullName>
    </submittedName>
</protein>
<feature type="domain" description="Phosphatidic acid phosphatase type 2/haloperoxidase" evidence="2">
    <location>
        <begin position="97"/>
        <end position="216"/>
    </location>
</feature>
<evidence type="ECO:0000259" key="2">
    <source>
        <dbReference type="Pfam" id="PF01569"/>
    </source>
</evidence>
<comment type="caution">
    <text evidence="3">The sequence shown here is derived from an EMBL/GenBank/DDBJ whole genome shotgun (WGS) entry which is preliminary data.</text>
</comment>
<gene>
    <name evidence="3" type="ORF">SCD90_08610</name>
</gene>
<keyword evidence="1" id="KW-0812">Transmembrane</keyword>
<dbReference type="Gene3D" id="1.20.144.10">
    <property type="entry name" value="Phosphatidic acid phosphatase type 2/haloperoxidase"/>
    <property type="match status" value="1"/>
</dbReference>
<dbReference type="InterPro" id="IPR000326">
    <property type="entry name" value="PAP2/HPO"/>
</dbReference>
<sequence>MPVTAKISAAIGLLFALVLGVRSDLDIALTGLFYDSGVRDFPISGIPWVQDVRWVLMHVPHLVTLLALAALVGKALRLPFLQWLPTRHAFFLLSTLLVIPGLVVNAGLKENWGRPRPHETVLFGGTTEFYPWWKLGGPCDDNCSFVSGEVSGVAWLSAAAALTPPNIRPFAIAGTIAVTAATALLRVAFGGHWFSDVMISATLTFFLVAVMHRFFFGPVRRRRFPKPEVLGAVQP</sequence>
<keyword evidence="1" id="KW-1133">Transmembrane helix</keyword>
<organism evidence="3 4">
    <name type="scientific">Terrihabitans rhizophilus</name>
    <dbReference type="NCBI Taxonomy" id="3092662"/>
    <lineage>
        <taxon>Bacteria</taxon>
        <taxon>Pseudomonadati</taxon>
        <taxon>Pseudomonadota</taxon>
        <taxon>Alphaproteobacteria</taxon>
        <taxon>Hyphomicrobiales</taxon>
        <taxon>Terrihabitans</taxon>
    </lineage>
</organism>
<keyword evidence="1" id="KW-0472">Membrane</keyword>
<evidence type="ECO:0000256" key="1">
    <source>
        <dbReference type="SAM" id="Phobius"/>
    </source>
</evidence>
<accession>A0ABU4RR14</accession>
<reference evidence="3 4" key="1">
    <citation type="submission" date="2023-11" db="EMBL/GenBank/DDBJ databases">
        <authorList>
            <person name="Bao R."/>
        </authorList>
    </citation>
    <scope>NUCLEOTIDE SEQUENCE [LARGE SCALE GENOMIC DNA]</scope>
    <source>
        <strain evidence="3 4">PJ23</strain>
    </source>
</reference>
<dbReference type="Pfam" id="PF01569">
    <property type="entry name" value="PAP2"/>
    <property type="match status" value="1"/>
</dbReference>
<feature type="transmembrane region" description="Helical" evidence="1">
    <location>
        <begin position="197"/>
        <end position="216"/>
    </location>
</feature>
<proteinExistence type="predicted"/>
<dbReference type="EMBL" id="JAXAFJ010000004">
    <property type="protein sequence ID" value="MDX6806125.1"/>
    <property type="molecule type" value="Genomic_DNA"/>
</dbReference>
<dbReference type="InterPro" id="IPR036938">
    <property type="entry name" value="PAP2/HPO_sf"/>
</dbReference>
<feature type="transmembrane region" description="Helical" evidence="1">
    <location>
        <begin position="54"/>
        <end position="76"/>
    </location>
</feature>
<dbReference type="SUPFAM" id="SSF48317">
    <property type="entry name" value="Acid phosphatase/Vanadium-dependent haloperoxidase"/>
    <property type="match status" value="1"/>
</dbReference>
<dbReference type="Proteomes" id="UP001274321">
    <property type="component" value="Unassembled WGS sequence"/>
</dbReference>
<keyword evidence="4" id="KW-1185">Reference proteome</keyword>
<evidence type="ECO:0000313" key="3">
    <source>
        <dbReference type="EMBL" id="MDX6806125.1"/>
    </source>
</evidence>